<dbReference type="EMBL" id="SIOX01000008">
    <property type="protein sequence ID" value="TAX67631.1"/>
    <property type="molecule type" value="Genomic_DNA"/>
</dbReference>
<dbReference type="Proteomes" id="UP000291659">
    <property type="component" value="Unassembled WGS sequence"/>
</dbReference>
<reference evidence="1 2" key="1">
    <citation type="submission" date="2019-02" db="EMBL/GenBank/DDBJ databases">
        <title>The genomic architecture of introgression among sibling species of bacteria.</title>
        <authorList>
            <person name="Cavassim M.I.A."/>
            <person name="Moeskjaer S."/>
            <person name="Moslemi C."/>
            <person name="Fields B."/>
            <person name="Bachmann A."/>
            <person name="Vilhjalmsson B."/>
            <person name="Schierup M.H."/>
            <person name="Young J.P.W."/>
            <person name="Andersen S.U."/>
        </authorList>
    </citation>
    <scope>NUCLEOTIDE SEQUENCE [LARGE SCALE GENOMIC DNA]</scope>
    <source>
        <strain evidence="1 2">SM141A</strain>
        <plasmid evidence="1">pSM141A_Rh17</plasmid>
    </source>
</reference>
<accession>A0ABY1X0L8</accession>
<proteinExistence type="predicted"/>
<dbReference type="RefSeq" id="WP_130763014.1">
    <property type="nucleotide sequence ID" value="NZ_WUEX01000015.1"/>
</dbReference>
<protein>
    <submittedName>
        <fullName evidence="1">Uncharacterized protein</fullName>
    </submittedName>
</protein>
<keyword evidence="1" id="KW-0614">Plasmid</keyword>
<gene>
    <name evidence="1" type="ORF">ELH98_30370</name>
</gene>
<geneLocation type="plasmid" evidence="1">
    <name>pSM141A_Rh17</name>
</geneLocation>
<organism evidence="1 2">
    <name type="scientific">Rhizobium ruizarguesonis</name>
    <dbReference type="NCBI Taxonomy" id="2081791"/>
    <lineage>
        <taxon>Bacteria</taxon>
        <taxon>Pseudomonadati</taxon>
        <taxon>Pseudomonadota</taxon>
        <taxon>Alphaproteobacteria</taxon>
        <taxon>Hyphomicrobiales</taxon>
        <taxon>Rhizobiaceae</taxon>
        <taxon>Rhizobium/Agrobacterium group</taxon>
        <taxon>Rhizobium</taxon>
    </lineage>
</organism>
<comment type="caution">
    <text evidence="1">The sequence shown here is derived from an EMBL/GenBank/DDBJ whole genome shotgun (WGS) entry which is preliminary data.</text>
</comment>
<evidence type="ECO:0000313" key="2">
    <source>
        <dbReference type="Proteomes" id="UP000291659"/>
    </source>
</evidence>
<keyword evidence="2" id="KW-1185">Reference proteome</keyword>
<evidence type="ECO:0000313" key="1">
    <source>
        <dbReference type="EMBL" id="TAX67631.1"/>
    </source>
</evidence>
<name>A0ABY1X0L8_9HYPH</name>
<sequence length="198" mass="22252">MMSISSSRDFAQNSPVQIFYPLSTVRCVGPVLFRDQLARDIACLLDVDDDVLSWSCRSLSLSSDGQVYKPDFMVERADVRFAVDGVRDDGAPDWANAKSIDAGFPYEAIAASALPRIRLKNAKDLLRYARYEAPLSDRIRLLAALDECSRLTVAEALIVFREIKPVAGLASMVLHRFIEMDLDERLIGPETIVRRRRD</sequence>